<reference evidence="1" key="2">
    <citation type="submission" date="2022-06" db="UniProtKB">
        <authorList>
            <consortium name="EnsemblMetazoa"/>
        </authorList>
    </citation>
    <scope>IDENTIFICATION</scope>
    <source>
        <strain evidence="1">DF5081</strain>
    </source>
</reference>
<protein>
    <submittedName>
        <fullName evidence="1">Uncharacterized protein</fullName>
    </submittedName>
</protein>
<evidence type="ECO:0000313" key="1">
    <source>
        <dbReference type="EnsemblMetazoa" id="CJA42862b.1"/>
    </source>
</evidence>
<name>A0A8R1J3D8_CAEJA</name>
<reference evidence="2" key="1">
    <citation type="submission" date="2010-08" db="EMBL/GenBank/DDBJ databases">
        <authorList>
            <consortium name="Caenorhabditis japonica Sequencing Consortium"/>
            <person name="Wilson R.K."/>
        </authorList>
    </citation>
    <scope>NUCLEOTIDE SEQUENCE [LARGE SCALE GENOMIC DNA]</scope>
    <source>
        <strain evidence="2">DF5081</strain>
    </source>
</reference>
<keyword evidence="2" id="KW-1185">Reference proteome</keyword>
<proteinExistence type="predicted"/>
<sequence>MAKAPTIKNSVLFSQKVAPRIPKRPVRMELTSSDAISYTARTNIILRKKAVIYGGAQNYRRDNTQPGDRSSRGYFIKLEVRLNSESLQDQAVKTSSVDYQKEPATKRFIPLTVSRRESTDDRKQRPWEDCSCVSSDKRWYVWNCFLPVDIDRKPFVSC</sequence>
<dbReference type="EnsemblMetazoa" id="CJA42862b.1">
    <property type="protein sequence ID" value="CJA42862b.1"/>
    <property type="gene ID" value="WBGene00218710"/>
</dbReference>
<dbReference type="AlphaFoldDB" id="A0A8R1J3D8"/>
<evidence type="ECO:0000313" key="2">
    <source>
        <dbReference type="Proteomes" id="UP000005237"/>
    </source>
</evidence>
<organism evidence="1 2">
    <name type="scientific">Caenorhabditis japonica</name>
    <dbReference type="NCBI Taxonomy" id="281687"/>
    <lineage>
        <taxon>Eukaryota</taxon>
        <taxon>Metazoa</taxon>
        <taxon>Ecdysozoa</taxon>
        <taxon>Nematoda</taxon>
        <taxon>Chromadorea</taxon>
        <taxon>Rhabditida</taxon>
        <taxon>Rhabditina</taxon>
        <taxon>Rhabditomorpha</taxon>
        <taxon>Rhabditoidea</taxon>
        <taxon>Rhabditidae</taxon>
        <taxon>Peloderinae</taxon>
        <taxon>Caenorhabditis</taxon>
    </lineage>
</organism>
<dbReference type="Proteomes" id="UP000005237">
    <property type="component" value="Unassembled WGS sequence"/>
</dbReference>
<accession>A0A8R1J3D8</accession>